<dbReference type="GO" id="GO:0004175">
    <property type="term" value="F:endopeptidase activity"/>
    <property type="evidence" value="ECO:0007669"/>
    <property type="project" value="UniProtKB-ARBA"/>
</dbReference>
<keyword evidence="1" id="KW-1133">Transmembrane helix</keyword>
<feature type="transmembrane region" description="Helical" evidence="1">
    <location>
        <begin position="6"/>
        <end position="24"/>
    </location>
</feature>
<reference evidence="3" key="1">
    <citation type="submission" date="2022-06" db="EMBL/GenBank/DDBJ databases">
        <title>Sphingomicrobium sedimins sp. nov., a marine bacterium isolated from tidal flat.</title>
        <authorList>
            <person name="Kim C.-H."/>
            <person name="Yoo Y."/>
            <person name="Kim J.-J."/>
        </authorList>
    </citation>
    <scope>NUCLEOTIDE SEQUENCE</scope>
    <source>
        <strain evidence="3">GRR-S6-50</strain>
    </source>
</reference>
<accession>A0A9X2EES6</accession>
<protein>
    <submittedName>
        <fullName evidence="3">CPBP family intramembrane metalloprotease</fullName>
    </submittedName>
</protein>
<keyword evidence="3" id="KW-0482">Metalloprotease</keyword>
<dbReference type="AlphaFoldDB" id="A0A9X2EES6"/>
<keyword evidence="1" id="KW-0472">Membrane</keyword>
<feature type="domain" description="CAAX prenyl protease 2/Lysostaphin resistance protein A-like" evidence="2">
    <location>
        <begin position="140"/>
        <end position="222"/>
    </location>
</feature>
<feature type="transmembrane region" description="Helical" evidence="1">
    <location>
        <begin position="84"/>
        <end position="101"/>
    </location>
</feature>
<comment type="caution">
    <text evidence="3">The sequence shown here is derived from an EMBL/GenBank/DDBJ whole genome shotgun (WGS) entry which is preliminary data.</text>
</comment>
<dbReference type="GO" id="GO:0080120">
    <property type="term" value="P:CAAX-box protein maturation"/>
    <property type="evidence" value="ECO:0007669"/>
    <property type="project" value="UniProtKB-ARBA"/>
</dbReference>
<keyword evidence="1" id="KW-0812">Transmembrane</keyword>
<dbReference type="Proteomes" id="UP001155128">
    <property type="component" value="Unassembled WGS sequence"/>
</dbReference>
<sequence>MFADLFPLYFMLAFSVAMLTLGTWRERVHLRRLREQGPDYRMRIYRDFLVTIWPAALLGIAVWLASGRDLAAIGFSLGEGLGAGIAWGAALGGASYNFYLARGVRVSQEMRDAIAAQLMRGGALELLDPADARQANRFQAVAVTAGITEEILFRGLLIGSLALVMPIWAAGVIGLAIFILAHAYQGARGMLSIVPISTILTLMFVLSDSIMPGIILHIAVDMAAGVMLWNTTRERAALAANPA</sequence>
<keyword evidence="3" id="KW-0645">Protease</keyword>
<feature type="transmembrane region" description="Helical" evidence="1">
    <location>
        <begin position="44"/>
        <end position="64"/>
    </location>
</feature>
<dbReference type="GO" id="GO:0008237">
    <property type="term" value="F:metallopeptidase activity"/>
    <property type="evidence" value="ECO:0007669"/>
    <property type="project" value="UniProtKB-KW"/>
</dbReference>
<evidence type="ECO:0000259" key="2">
    <source>
        <dbReference type="Pfam" id="PF02517"/>
    </source>
</evidence>
<dbReference type="InterPro" id="IPR003675">
    <property type="entry name" value="Rce1/LyrA-like_dom"/>
</dbReference>
<dbReference type="EMBL" id="JAMSHT010000001">
    <property type="protein sequence ID" value="MCM8556265.1"/>
    <property type="molecule type" value="Genomic_DNA"/>
</dbReference>
<organism evidence="3 4">
    <name type="scientific">Sphingomicrobium sediminis</name>
    <dbReference type="NCBI Taxonomy" id="2950949"/>
    <lineage>
        <taxon>Bacteria</taxon>
        <taxon>Pseudomonadati</taxon>
        <taxon>Pseudomonadota</taxon>
        <taxon>Alphaproteobacteria</taxon>
        <taxon>Sphingomonadales</taxon>
        <taxon>Sphingomonadaceae</taxon>
        <taxon>Sphingomicrobium</taxon>
    </lineage>
</organism>
<gene>
    <name evidence="3" type="ORF">NDO55_00325</name>
</gene>
<evidence type="ECO:0000313" key="4">
    <source>
        <dbReference type="Proteomes" id="UP001155128"/>
    </source>
</evidence>
<evidence type="ECO:0000256" key="1">
    <source>
        <dbReference type="SAM" id="Phobius"/>
    </source>
</evidence>
<dbReference type="RefSeq" id="WP_252111306.1">
    <property type="nucleotide sequence ID" value="NZ_JAMSHT010000001.1"/>
</dbReference>
<feature type="transmembrane region" description="Helical" evidence="1">
    <location>
        <begin position="156"/>
        <end position="181"/>
    </location>
</feature>
<proteinExistence type="predicted"/>
<evidence type="ECO:0000313" key="3">
    <source>
        <dbReference type="EMBL" id="MCM8556265.1"/>
    </source>
</evidence>
<keyword evidence="4" id="KW-1185">Reference proteome</keyword>
<dbReference type="Pfam" id="PF02517">
    <property type="entry name" value="Rce1-like"/>
    <property type="match status" value="1"/>
</dbReference>
<name>A0A9X2EES6_9SPHN</name>
<keyword evidence="3" id="KW-0378">Hydrolase</keyword>